<dbReference type="PROSITE" id="PS51257">
    <property type="entry name" value="PROKAR_LIPOPROTEIN"/>
    <property type="match status" value="1"/>
</dbReference>
<dbReference type="PANTHER" id="PTHR43031">
    <property type="entry name" value="FAD-DEPENDENT OXIDOREDUCTASE"/>
    <property type="match status" value="1"/>
</dbReference>
<organism evidence="3 4">
    <name type="scientific">Alkalibacillus silvisoli</name>
    <dbReference type="NCBI Taxonomy" id="392823"/>
    <lineage>
        <taxon>Bacteria</taxon>
        <taxon>Bacillati</taxon>
        <taxon>Bacillota</taxon>
        <taxon>Bacilli</taxon>
        <taxon>Bacillales</taxon>
        <taxon>Bacillaceae</taxon>
        <taxon>Alkalibacillus</taxon>
    </lineage>
</organism>
<feature type="signal peptide" evidence="1">
    <location>
        <begin position="1"/>
        <end position="18"/>
    </location>
</feature>
<evidence type="ECO:0000313" key="4">
    <source>
        <dbReference type="Proteomes" id="UP001500740"/>
    </source>
</evidence>
<protein>
    <recommendedName>
        <fullName evidence="2">Rhodanese domain-containing protein</fullName>
    </recommendedName>
</protein>
<accession>A0ABN1A1S7</accession>
<sequence length="128" mass="14259">MKKLTILMVLVTITLLMACNDTNVMADFQTIEIDEVLTKQEEGFTIVDVRETNDYEKGHIEGAINKPISEIQESKFSPLVKGEPYIIICETGNRSHEASEILSNEGYDVINVSEGMSSWDGEVVESSN</sequence>
<evidence type="ECO:0000313" key="3">
    <source>
        <dbReference type="EMBL" id="GAA0465378.1"/>
    </source>
</evidence>
<dbReference type="EMBL" id="BAAACZ010000018">
    <property type="protein sequence ID" value="GAA0465378.1"/>
    <property type="molecule type" value="Genomic_DNA"/>
</dbReference>
<dbReference type="InterPro" id="IPR036873">
    <property type="entry name" value="Rhodanese-like_dom_sf"/>
</dbReference>
<evidence type="ECO:0000259" key="2">
    <source>
        <dbReference type="PROSITE" id="PS50206"/>
    </source>
</evidence>
<evidence type="ECO:0000256" key="1">
    <source>
        <dbReference type="SAM" id="SignalP"/>
    </source>
</evidence>
<feature type="domain" description="Rhodanese" evidence="2">
    <location>
        <begin position="40"/>
        <end position="125"/>
    </location>
</feature>
<dbReference type="SUPFAM" id="SSF52821">
    <property type="entry name" value="Rhodanese/Cell cycle control phosphatase"/>
    <property type="match status" value="1"/>
</dbReference>
<keyword evidence="4" id="KW-1185">Reference proteome</keyword>
<name>A0ABN1A1S7_9BACI</name>
<feature type="chain" id="PRO_5045902422" description="Rhodanese domain-containing protein" evidence="1">
    <location>
        <begin position="19"/>
        <end position="128"/>
    </location>
</feature>
<comment type="caution">
    <text evidence="3">The sequence shown here is derived from an EMBL/GenBank/DDBJ whole genome shotgun (WGS) entry which is preliminary data.</text>
</comment>
<gene>
    <name evidence="3" type="ORF">GCM10008935_21490</name>
</gene>
<dbReference type="PANTHER" id="PTHR43031:SF17">
    <property type="entry name" value="SULFURTRANSFERASE YTWF-RELATED"/>
    <property type="match status" value="1"/>
</dbReference>
<keyword evidence="1" id="KW-0732">Signal</keyword>
<proteinExistence type="predicted"/>
<dbReference type="InterPro" id="IPR001763">
    <property type="entry name" value="Rhodanese-like_dom"/>
</dbReference>
<dbReference type="Pfam" id="PF00581">
    <property type="entry name" value="Rhodanese"/>
    <property type="match status" value="1"/>
</dbReference>
<dbReference type="InterPro" id="IPR050229">
    <property type="entry name" value="GlpE_sulfurtransferase"/>
</dbReference>
<dbReference type="RefSeq" id="WP_343783562.1">
    <property type="nucleotide sequence ID" value="NZ_BAAACZ010000018.1"/>
</dbReference>
<dbReference type="SMART" id="SM00450">
    <property type="entry name" value="RHOD"/>
    <property type="match status" value="1"/>
</dbReference>
<dbReference type="CDD" id="cd00158">
    <property type="entry name" value="RHOD"/>
    <property type="match status" value="1"/>
</dbReference>
<dbReference type="PROSITE" id="PS50206">
    <property type="entry name" value="RHODANESE_3"/>
    <property type="match status" value="1"/>
</dbReference>
<reference evidence="3 4" key="1">
    <citation type="journal article" date="2019" name="Int. J. Syst. Evol. Microbiol.">
        <title>The Global Catalogue of Microorganisms (GCM) 10K type strain sequencing project: providing services to taxonomists for standard genome sequencing and annotation.</title>
        <authorList>
            <consortium name="The Broad Institute Genomics Platform"/>
            <consortium name="The Broad Institute Genome Sequencing Center for Infectious Disease"/>
            <person name="Wu L."/>
            <person name="Ma J."/>
        </authorList>
    </citation>
    <scope>NUCLEOTIDE SEQUENCE [LARGE SCALE GENOMIC DNA]</scope>
    <source>
        <strain evidence="3 4">JCM 14193</strain>
    </source>
</reference>
<dbReference type="Proteomes" id="UP001500740">
    <property type="component" value="Unassembled WGS sequence"/>
</dbReference>
<dbReference type="Gene3D" id="3.40.250.10">
    <property type="entry name" value="Rhodanese-like domain"/>
    <property type="match status" value="1"/>
</dbReference>